<dbReference type="KEGG" id="kba:A0U89_11820"/>
<dbReference type="STRING" id="153496.A0U89_11820"/>
<organism evidence="1 2">
    <name type="scientific">Kozakia baliensis</name>
    <dbReference type="NCBI Taxonomy" id="153496"/>
    <lineage>
        <taxon>Bacteria</taxon>
        <taxon>Pseudomonadati</taxon>
        <taxon>Pseudomonadota</taxon>
        <taxon>Alphaproteobacteria</taxon>
        <taxon>Acetobacterales</taxon>
        <taxon>Acetobacteraceae</taxon>
        <taxon>Kozakia</taxon>
    </lineage>
</organism>
<keyword evidence="2" id="KW-1185">Reference proteome</keyword>
<protein>
    <submittedName>
        <fullName evidence="1">Uncharacterized protein</fullName>
    </submittedName>
</protein>
<dbReference type="Proteomes" id="UP000179145">
    <property type="component" value="Chromosome"/>
</dbReference>
<accession>A0A1D8UVN1</accession>
<gene>
    <name evidence="1" type="ORF">A0U89_11820</name>
</gene>
<name>A0A1D8UVN1_9PROT</name>
<dbReference type="EMBL" id="CP014674">
    <property type="protein sequence ID" value="AOX17714.1"/>
    <property type="molecule type" value="Genomic_DNA"/>
</dbReference>
<proteinExistence type="predicted"/>
<sequence length="84" mass="9551">MMRRGYTQRIEYERQMRSLDDHGSEVRMFGSDRERGKVAEKFPHEGGKVFSGSFGKMSNLALRRSSGGFDELAYAQYPGCSVGY</sequence>
<evidence type="ECO:0000313" key="2">
    <source>
        <dbReference type="Proteomes" id="UP000179145"/>
    </source>
</evidence>
<dbReference type="AlphaFoldDB" id="A0A1D8UVN1"/>
<reference evidence="1 2" key="1">
    <citation type="journal article" date="2016" name="Microb. Cell Fact.">
        <title>Dissection of exopolysaccharide biosynthesis in Kozakia baliensis.</title>
        <authorList>
            <person name="Brandt J.U."/>
            <person name="Jakob F."/>
            <person name="Behr J."/>
            <person name="Geissler A.J."/>
            <person name="Vogel R.F."/>
        </authorList>
    </citation>
    <scope>NUCLEOTIDE SEQUENCE [LARGE SCALE GENOMIC DNA]</scope>
    <source>
        <strain evidence="1 2">DSM 14400</strain>
    </source>
</reference>
<evidence type="ECO:0000313" key="1">
    <source>
        <dbReference type="EMBL" id="AOX17714.1"/>
    </source>
</evidence>